<proteinExistence type="predicted"/>
<dbReference type="EMBL" id="RZGK01000004">
    <property type="protein sequence ID" value="KAF9699338.1"/>
    <property type="molecule type" value="Genomic_DNA"/>
</dbReference>
<organism evidence="1 2">
    <name type="scientific">Ascochyta lentis</name>
    <dbReference type="NCBI Taxonomy" id="205686"/>
    <lineage>
        <taxon>Eukaryota</taxon>
        <taxon>Fungi</taxon>
        <taxon>Dikarya</taxon>
        <taxon>Ascomycota</taxon>
        <taxon>Pezizomycotina</taxon>
        <taxon>Dothideomycetes</taxon>
        <taxon>Pleosporomycetidae</taxon>
        <taxon>Pleosporales</taxon>
        <taxon>Pleosporineae</taxon>
        <taxon>Didymellaceae</taxon>
        <taxon>Ascochyta</taxon>
    </lineage>
</organism>
<evidence type="ECO:0000313" key="2">
    <source>
        <dbReference type="Proteomes" id="UP000651452"/>
    </source>
</evidence>
<reference evidence="1" key="1">
    <citation type="submission" date="2018-12" db="EMBL/GenBank/DDBJ databases">
        <authorList>
            <person name="Syme R.A."/>
            <person name="Farfan-Caceres L."/>
            <person name="Lichtenzveig J."/>
        </authorList>
    </citation>
    <scope>NUCLEOTIDE SEQUENCE</scope>
    <source>
        <strain evidence="1">Al4</strain>
    </source>
</reference>
<dbReference type="OrthoDB" id="5356769at2759"/>
<dbReference type="Proteomes" id="UP000651452">
    <property type="component" value="Unassembled WGS sequence"/>
</dbReference>
<dbReference type="AlphaFoldDB" id="A0A8H7MKZ3"/>
<evidence type="ECO:0000313" key="1">
    <source>
        <dbReference type="EMBL" id="KAF9699338.1"/>
    </source>
</evidence>
<comment type="caution">
    <text evidence="1">The sequence shown here is derived from an EMBL/GenBank/DDBJ whole genome shotgun (WGS) entry which is preliminary data.</text>
</comment>
<protein>
    <submittedName>
        <fullName evidence="1">Uncharacterized protein</fullName>
    </submittedName>
</protein>
<gene>
    <name evidence="1" type="ORF">EKO04_002337</name>
</gene>
<reference evidence="1" key="2">
    <citation type="submission" date="2020-09" db="EMBL/GenBank/DDBJ databases">
        <title>Reference genome assembly for Australian Ascochyta lentis isolate Al4.</title>
        <authorList>
            <person name="Lee R.C."/>
            <person name="Farfan-Caceres L.M."/>
            <person name="Debler J.W."/>
            <person name="Williams A.H."/>
            <person name="Henares B.M."/>
        </authorList>
    </citation>
    <scope>NUCLEOTIDE SEQUENCE</scope>
    <source>
        <strain evidence="1">Al4</strain>
    </source>
</reference>
<sequence length="281" mass="31178">MDYYHCSLTELYLELQRRNYMTFGSRDQLSEGLRADDDVRGSEATTVKTEVLTAFAPREISLMRTAEFGQTVPVFQLVNQRIVYWVLNTFFPTLQLFFESGLSCTIDGGQLPGAIVGLDPKLRFRLTDSTHEEEGRVTRGMLPKKFAHPGASIRILEATVAQRTSIAMKPIISASLLHSSKALSTAIVREIHTVIGLRLNGMDEMSYVWAKVEAPTRMAGNRQWGDVRLAGLKTDIPVPSLGLTAEITKPEGELTVVEKGSMIRLPLTMPGGLSERGHAWI</sequence>
<keyword evidence="2" id="KW-1185">Reference proteome</keyword>
<name>A0A8H7MKZ3_9PLEO</name>
<accession>A0A8H7MKZ3</accession>